<dbReference type="RefSeq" id="WP_129969369.1">
    <property type="nucleotide sequence ID" value="NZ_JACCEW010000003.1"/>
</dbReference>
<dbReference type="InterPro" id="IPR036390">
    <property type="entry name" value="WH_DNA-bd_sf"/>
</dbReference>
<evidence type="ECO:0000256" key="3">
    <source>
        <dbReference type="ARBA" id="ARBA00023125"/>
    </source>
</evidence>
<dbReference type="SUPFAM" id="SSF53850">
    <property type="entry name" value="Periplasmic binding protein-like II"/>
    <property type="match status" value="1"/>
</dbReference>
<name>A0A853FCW4_9BURK</name>
<dbReference type="Proteomes" id="UP000580517">
    <property type="component" value="Unassembled WGS sequence"/>
</dbReference>
<evidence type="ECO:0000259" key="5">
    <source>
        <dbReference type="PROSITE" id="PS50931"/>
    </source>
</evidence>
<comment type="caution">
    <text evidence="6">The sequence shown here is derived from an EMBL/GenBank/DDBJ whole genome shotgun (WGS) entry which is preliminary data.</text>
</comment>
<sequence length="298" mass="32657">MKNKQEFDWNDIRYFLAVAAEGGLTPAAQILGVTPATVSRRIDAFEHAVGSVLFLRRQTGYVLTDEGERLLESARPVEQAMLGFARQTDAGASGRWVGTVRVATSEAVAVNWLAPRLSDFVRQHPGLRVELLTGYNLANLSRRDADIGLRMTAPSREEEGDYIAHHAGAMAFAAYVAADTDIGEGGWRALPHLNWSEPLAQVPMARWTASTFAGSRAVLLTNSMNVMAMAARSGVGLAVLPVSIGDDDPRLKRVEPDQIVCARDLWVVYHRDLRDSERVVAMRDFLLAAVRRCGGDEL</sequence>
<dbReference type="PROSITE" id="PS50931">
    <property type="entry name" value="HTH_LYSR"/>
    <property type="match status" value="1"/>
</dbReference>
<organism evidence="6 7">
    <name type="scientific">Allopusillimonas soli</name>
    <dbReference type="NCBI Taxonomy" id="659016"/>
    <lineage>
        <taxon>Bacteria</taxon>
        <taxon>Pseudomonadati</taxon>
        <taxon>Pseudomonadota</taxon>
        <taxon>Betaproteobacteria</taxon>
        <taxon>Burkholderiales</taxon>
        <taxon>Alcaligenaceae</taxon>
        <taxon>Allopusillimonas</taxon>
    </lineage>
</organism>
<dbReference type="PANTHER" id="PTHR30537:SF3">
    <property type="entry name" value="TRANSCRIPTIONAL REGULATORY PROTEIN"/>
    <property type="match status" value="1"/>
</dbReference>
<dbReference type="InterPro" id="IPR036388">
    <property type="entry name" value="WH-like_DNA-bd_sf"/>
</dbReference>
<dbReference type="Pfam" id="PF00126">
    <property type="entry name" value="HTH_1"/>
    <property type="match status" value="1"/>
</dbReference>
<comment type="similarity">
    <text evidence="1">Belongs to the LysR transcriptional regulatory family.</text>
</comment>
<accession>A0A853FCW4</accession>
<dbReference type="AlphaFoldDB" id="A0A853FCW4"/>
<proteinExistence type="inferred from homology"/>
<evidence type="ECO:0000256" key="4">
    <source>
        <dbReference type="ARBA" id="ARBA00023163"/>
    </source>
</evidence>
<dbReference type="Gene3D" id="1.10.10.10">
    <property type="entry name" value="Winged helix-like DNA-binding domain superfamily/Winged helix DNA-binding domain"/>
    <property type="match status" value="1"/>
</dbReference>
<dbReference type="Gene3D" id="3.40.190.290">
    <property type="match status" value="1"/>
</dbReference>
<keyword evidence="2" id="KW-0805">Transcription regulation</keyword>
<keyword evidence="4" id="KW-0804">Transcription</keyword>
<dbReference type="OrthoDB" id="9072091at2"/>
<dbReference type="GO" id="GO:0006351">
    <property type="term" value="P:DNA-templated transcription"/>
    <property type="evidence" value="ECO:0007669"/>
    <property type="project" value="TreeGrafter"/>
</dbReference>
<dbReference type="EMBL" id="JACCEW010000003">
    <property type="protein sequence ID" value="NYT37492.1"/>
    <property type="molecule type" value="Genomic_DNA"/>
</dbReference>
<dbReference type="PANTHER" id="PTHR30537">
    <property type="entry name" value="HTH-TYPE TRANSCRIPTIONAL REGULATOR"/>
    <property type="match status" value="1"/>
</dbReference>
<evidence type="ECO:0000256" key="1">
    <source>
        <dbReference type="ARBA" id="ARBA00009437"/>
    </source>
</evidence>
<evidence type="ECO:0000313" key="7">
    <source>
        <dbReference type="Proteomes" id="UP000580517"/>
    </source>
</evidence>
<dbReference type="InterPro" id="IPR058163">
    <property type="entry name" value="LysR-type_TF_proteobact-type"/>
</dbReference>
<keyword evidence="7" id="KW-1185">Reference proteome</keyword>
<feature type="domain" description="HTH lysR-type" evidence="5">
    <location>
        <begin position="7"/>
        <end position="64"/>
    </location>
</feature>
<keyword evidence="3" id="KW-0238">DNA-binding</keyword>
<dbReference type="InterPro" id="IPR005119">
    <property type="entry name" value="LysR_subst-bd"/>
</dbReference>
<evidence type="ECO:0000256" key="2">
    <source>
        <dbReference type="ARBA" id="ARBA00023015"/>
    </source>
</evidence>
<dbReference type="GO" id="GO:0043565">
    <property type="term" value="F:sequence-specific DNA binding"/>
    <property type="evidence" value="ECO:0007669"/>
    <property type="project" value="TreeGrafter"/>
</dbReference>
<gene>
    <name evidence="6" type="ORF">H0A68_11460</name>
</gene>
<protein>
    <submittedName>
        <fullName evidence="6">LysR family transcriptional regulator</fullName>
    </submittedName>
</protein>
<dbReference type="SUPFAM" id="SSF46785">
    <property type="entry name" value="Winged helix' DNA-binding domain"/>
    <property type="match status" value="1"/>
</dbReference>
<evidence type="ECO:0000313" key="6">
    <source>
        <dbReference type="EMBL" id="NYT37492.1"/>
    </source>
</evidence>
<dbReference type="InterPro" id="IPR000847">
    <property type="entry name" value="LysR_HTH_N"/>
</dbReference>
<dbReference type="Pfam" id="PF03466">
    <property type="entry name" value="LysR_substrate"/>
    <property type="match status" value="1"/>
</dbReference>
<reference evidence="6 7" key="1">
    <citation type="submission" date="2020-07" db="EMBL/GenBank/DDBJ databases">
        <title>Taxonomic revisions and descriptions of new bacterial species based on genomic comparisons in the high-G+C-content subgroup of the family Alcaligenaceae.</title>
        <authorList>
            <person name="Szabo A."/>
            <person name="Felfoldi T."/>
        </authorList>
    </citation>
    <scope>NUCLEOTIDE SEQUENCE [LARGE SCALE GENOMIC DNA]</scope>
    <source>
        <strain evidence="6 7">DSM 25264</strain>
    </source>
</reference>
<dbReference type="GO" id="GO:0003700">
    <property type="term" value="F:DNA-binding transcription factor activity"/>
    <property type="evidence" value="ECO:0007669"/>
    <property type="project" value="InterPro"/>
</dbReference>